<name>A0ABY7JTZ0_9ACTN</name>
<feature type="signal peptide" evidence="1">
    <location>
        <begin position="1"/>
        <end position="21"/>
    </location>
</feature>
<evidence type="ECO:0000256" key="1">
    <source>
        <dbReference type="SAM" id="SignalP"/>
    </source>
</evidence>
<evidence type="ECO:0008006" key="4">
    <source>
        <dbReference type="Google" id="ProtNLM"/>
    </source>
</evidence>
<evidence type="ECO:0000313" key="2">
    <source>
        <dbReference type="EMBL" id="WAX55819.1"/>
    </source>
</evidence>
<keyword evidence="1" id="KW-0732">Signal</keyword>
<protein>
    <recommendedName>
        <fullName evidence="4">Secreted protein</fullName>
    </recommendedName>
</protein>
<evidence type="ECO:0000313" key="3">
    <source>
        <dbReference type="Proteomes" id="UP001164693"/>
    </source>
</evidence>
<feature type="chain" id="PRO_5047076802" description="Secreted protein" evidence="1">
    <location>
        <begin position="22"/>
        <end position="315"/>
    </location>
</feature>
<organism evidence="2 3">
    <name type="scientific">Jatrophihabitans cynanchi</name>
    <dbReference type="NCBI Taxonomy" id="2944128"/>
    <lineage>
        <taxon>Bacteria</taxon>
        <taxon>Bacillati</taxon>
        <taxon>Actinomycetota</taxon>
        <taxon>Actinomycetes</taxon>
        <taxon>Jatrophihabitantales</taxon>
        <taxon>Jatrophihabitantaceae</taxon>
        <taxon>Jatrophihabitans</taxon>
    </lineage>
</organism>
<reference evidence="2" key="1">
    <citation type="submission" date="2022-05" db="EMBL/GenBank/DDBJ databases">
        <title>Jatrophihabitans sp. SB3-54 whole genome sequence.</title>
        <authorList>
            <person name="Suh M.K."/>
            <person name="Eom M.K."/>
            <person name="Kim J.S."/>
            <person name="Kim H.S."/>
            <person name="Do H.E."/>
            <person name="Shin Y.K."/>
            <person name="Lee J.-S."/>
        </authorList>
    </citation>
    <scope>NUCLEOTIDE SEQUENCE</scope>
    <source>
        <strain evidence="2">SB3-54</strain>
    </source>
</reference>
<proteinExistence type="predicted"/>
<dbReference type="RefSeq" id="WP_269442342.1">
    <property type="nucleotide sequence ID" value="NZ_CP097463.1"/>
</dbReference>
<gene>
    <name evidence="2" type="ORF">M6B22_14890</name>
</gene>
<keyword evidence="3" id="KW-1185">Reference proteome</keyword>
<dbReference type="Proteomes" id="UP001164693">
    <property type="component" value="Chromosome"/>
</dbReference>
<sequence length="315" mass="32457">MSRVGRLFVLAAAVVATAAAAAVGAVAAHADTQQCTTDPYTGVVTCIVVRDPTPPPGSSAPSSGGGPTGCTWAGAAVPCSTDLGWFSNGCYWQAMSPQPAAGDPAWQGHSPGEGMIYRKYCMYDPPGPYYIWSADPPPGAPATLPPAATVALRAEAQLALPTLRAQSNASAAAATYVAVPTWLWVDPAGWHPLSASASVGTRAVTVTATPVATLWNTGDGSAPVRCAGPGAAFDPARPYDPPCGHTYRTSSARQPQTGPAPNDRYFTVRGSVVFAIHWVCSGDCDQASGDLADMTWGTTAMPLRVFEVQTVVVNH</sequence>
<accession>A0ABY7JTZ0</accession>
<dbReference type="EMBL" id="CP097463">
    <property type="protein sequence ID" value="WAX55819.1"/>
    <property type="molecule type" value="Genomic_DNA"/>
</dbReference>